<feature type="binding site" evidence="8">
    <location>
        <position position="99"/>
    </location>
    <ligand>
        <name>Mg(2+)</name>
        <dbReference type="ChEBI" id="CHEBI:18420"/>
    </ligand>
</feature>
<sequence>MKTIGVLLAGGESRRYGSPKAFAMLNSKPFYQHSLTCLKAFTNKQLIISHPNLVLNFQQNGHKNIYTDKEPYQGLGPLAGIFSAMAYGESDWYVIAPCDTPYLEATIYKKLIEKLFQQDTEYDAVIPLVNDKRQPLIGLYHRRTKPFIQQLLDERTLKVGALFQRVNTLFVEDSMFDKDPQSFLNINHIHDKPKE</sequence>
<keyword evidence="4 8" id="KW-0547">Nucleotide-binding</keyword>
<dbReference type="EMBL" id="JALP01000002">
    <property type="protein sequence ID" value="THG92410.1"/>
    <property type="molecule type" value="Genomic_DNA"/>
</dbReference>
<comment type="function">
    <text evidence="8">Transfers a GMP moiety from GTP to Mo-molybdopterin (Mo-MPT) cofactor (Moco or molybdenum cofactor) to form Mo-molybdopterin guanine dinucleotide (Mo-MGD) cofactor.</text>
</comment>
<dbReference type="SUPFAM" id="SSF53448">
    <property type="entry name" value="Nucleotide-diphospho-sugar transferases"/>
    <property type="match status" value="1"/>
</dbReference>
<comment type="catalytic activity">
    <reaction evidence="8">
        <text>Mo-molybdopterin + GTP + H(+) = Mo-molybdopterin guanine dinucleotide + diphosphate</text>
        <dbReference type="Rhea" id="RHEA:34243"/>
        <dbReference type="ChEBI" id="CHEBI:15378"/>
        <dbReference type="ChEBI" id="CHEBI:33019"/>
        <dbReference type="ChEBI" id="CHEBI:37565"/>
        <dbReference type="ChEBI" id="CHEBI:71302"/>
        <dbReference type="ChEBI" id="CHEBI:71310"/>
        <dbReference type="EC" id="2.7.7.77"/>
    </reaction>
</comment>
<keyword evidence="5 8" id="KW-0460">Magnesium</keyword>
<comment type="domain">
    <text evidence="8">The N-terminal domain determines nucleotide recognition and specific binding, while the C-terminal domain determines the specific binding to the target protein.</text>
</comment>
<dbReference type="InterPro" id="IPR025877">
    <property type="entry name" value="MobA-like_NTP_Trfase"/>
</dbReference>
<feature type="domain" description="MobA-like NTP transferase" evidence="9">
    <location>
        <begin position="5"/>
        <end position="157"/>
    </location>
</feature>
<dbReference type="OrthoDB" id="9788394at2"/>
<dbReference type="PANTHER" id="PTHR19136">
    <property type="entry name" value="MOLYBDENUM COFACTOR GUANYLYLTRANSFERASE"/>
    <property type="match status" value="1"/>
</dbReference>
<evidence type="ECO:0000256" key="8">
    <source>
        <dbReference type="HAMAP-Rule" id="MF_00316"/>
    </source>
</evidence>
<comment type="subcellular location">
    <subcellularLocation>
        <location evidence="8">Cytoplasm</location>
    </subcellularLocation>
</comment>
<keyword evidence="3 8" id="KW-0479">Metal-binding</keyword>
<keyword evidence="12" id="KW-1185">Reference proteome</keyword>
<dbReference type="Proteomes" id="UP000002754">
    <property type="component" value="Unassembled WGS sequence"/>
</dbReference>
<feature type="binding site" evidence="8">
    <location>
        <position position="99"/>
    </location>
    <ligand>
        <name>GTP</name>
        <dbReference type="ChEBI" id="CHEBI:37565"/>
    </ligand>
</feature>
<dbReference type="CDD" id="cd02503">
    <property type="entry name" value="MobA"/>
    <property type="match status" value="1"/>
</dbReference>
<gene>
    <name evidence="8" type="primary">mobA</name>
    <name evidence="11" type="ORF">AJ85_04950</name>
    <name evidence="10" type="ORF">BALCAV_0214115</name>
</gene>
<dbReference type="RefSeq" id="WP_003321796.1">
    <property type="nucleotide sequence ID" value="NZ_ALPT02000046.1"/>
</dbReference>
<protein>
    <recommendedName>
        <fullName evidence="8">Probable molybdenum cofactor guanylyltransferase</fullName>
        <shortName evidence="8">MoCo guanylyltransferase</shortName>
        <ecNumber evidence="8">2.7.7.77</ecNumber>
    </recommendedName>
    <alternativeName>
        <fullName evidence="8">GTP:molybdopterin guanylyltransferase</fullName>
    </alternativeName>
    <alternativeName>
        <fullName evidence="8">Mo-MPT guanylyltransferase</fullName>
    </alternativeName>
    <alternativeName>
        <fullName evidence="8">Molybdopterin guanylyltransferase</fullName>
    </alternativeName>
    <alternativeName>
        <fullName evidence="8">Molybdopterin-guanine dinucleotide synthase</fullName>
        <shortName evidence="8">MGD synthase</shortName>
    </alternativeName>
</protein>
<feature type="binding site" evidence="8">
    <location>
        <position position="68"/>
    </location>
    <ligand>
        <name>GTP</name>
        <dbReference type="ChEBI" id="CHEBI:37565"/>
    </ligand>
</feature>
<dbReference type="AlphaFoldDB" id="A0A094WLK2"/>
<comment type="cofactor">
    <cofactor evidence="8">
        <name>Mg(2+)</name>
        <dbReference type="ChEBI" id="CHEBI:18420"/>
    </cofactor>
</comment>
<dbReference type="Gene3D" id="3.90.550.10">
    <property type="entry name" value="Spore Coat Polysaccharide Biosynthesis Protein SpsA, Chain A"/>
    <property type="match status" value="1"/>
</dbReference>
<evidence type="ECO:0000256" key="7">
    <source>
        <dbReference type="ARBA" id="ARBA00023150"/>
    </source>
</evidence>
<evidence type="ECO:0000256" key="2">
    <source>
        <dbReference type="ARBA" id="ARBA00022679"/>
    </source>
</evidence>
<dbReference type="GO" id="GO:0061603">
    <property type="term" value="F:molybdenum cofactor guanylyltransferase activity"/>
    <property type="evidence" value="ECO:0007669"/>
    <property type="project" value="UniProtKB-EC"/>
</dbReference>
<evidence type="ECO:0000256" key="3">
    <source>
        <dbReference type="ARBA" id="ARBA00022723"/>
    </source>
</evidence>
<comment type="caution">
    <text evidence="10">The sequence shown here is derived from an EMBL/GenBank/DDBJ whole genome shotgun (WGS) entry which is preliminary data.</text>
</comment>
<dbReference type="eggNOG" id="COG0746">
    <property type="taxonomic scope" value="Bacteria"/>
</dbReference>
<keyword evidence="11" id="KW-0548">Nucleotidyltransferase</keyword>
<reference evidence="11 13" key="2">
    <citation type="submission" date="2014-01" db="EMBL/GenBank/DDBJ databases">
        <title>Draft genome sequencing of Bacillus alcalophilus CGMCC 1.3604.</title>
        <authorList>
            <person name="Yang J."/>
            <person name="Diao L."/>
            <person name="Yang S."/>
        </authorList>
    </citation>
    <scope>NUCLEOTIDE SEQUENCE [LARGE SCALE GENOMIC DNA]</scope>
    <source>
        <strain evidence="11 13">CGMCC 1.3604</strain>
    </source>
</reference>
<evidence type="ECO:0000256" key="1">
    <source>
        <dbReference type="ARBA" id="ARBA00022490"/>
    </source>
</evidence>
<evidence type="ECO:0000313" key="12">
    <source>
        <dbReference type="Proteomes" id="UP000002754"/>
    </source>
</evidence>
<organism evidence="10 12">
    <name type="scientific">Alkalihalobacillus alcalophilus ATCC 27647 = CGMCC 1.3604</name>
    <dbReference type="NCBI Taxonomy" id="1218173"/>
    <lineage>
        <taxon>Bacteria</taxon>
        <taxon>Bacillati</taxon>
        <taxon>Bacillota</taxon>
        <taxon>Bacilli</taxon>
        <taxon>Bacillales</taxon>
        <taxon>Bacillaceae</taxon>
        <taxon>Alkalihalobacillus</taxon>
    </lineage>
</organism>
<keyword evidence="1 8" id="KW-0963">Cytoplasm</keyword>
<dbReference type="HAMAP" id="MF_00316">
    <property type="entry name" value="MobA"/>
    <property type="match status" value="1"/>
</dbReference>
<comment type="caution">
    <text evidence="8">Lacks conserved residue(s) required for the propagation of feature annotation.</text>
</comment>
<dbReference type="GO" id="GO:0046872">
    <property type="term" value="F:metal ion binding"/>
    <property type="evidence" value="ECO:0007669"/>
    <property type="project" value="UniProtKB-KW"/>
</dbReference>
<dbReference type="GO" id="GO:0005525">
    <property type="term" value="F:GTP binding"/>
    <property type="evidence" value="ECO:0007669"/>
    <property type="project" value="UniProtKB-UniRule"/>
</dbReference>
<proteinExistence type="inferred from homology"/>
<evidence type="ECO:0000256" key="5">
    <source>
        <dbReference type="ARBA" id="ARBA00022842"/>
    </source>
</evidence>
<comment type="similarity">
    <text evidence="8">Belongs to the MobA family.</text>
</comment>
<dbReference type="EMBL" id="ALPT02000046">
    <property type="protein sequence ID" value="KGA96803.1"/>
    <property type="molecule type" value="Genomic_DNA"/>
</dbReference>
<name>A0A094WLK2_ALKAL</name>
<dbReference type="InterPro" id="IPR029044">
    <property type="entry name" value="Nucleotide-diphossugar_trans"/>
</dbReference>
<dbReference type="Pfam" id="PF12804">
    <property type="entry name" value="NTP_transf_3"/>
    <property type="match status" value="1"/>
</dbReference>
<dbReference type="InterPro" id="IPR013482">
    <property type="entry name" value="Molybde_CF_guanTrfase"/>
</dbReference>
<dbReference type="PANTHER" id="PTHR19136:SF81">
    <property type="entry name" value="MOLYBDENUM COFACTOR GUANYLYLTRANSFERASE"/>
    <property type="match status" value="1"/>
</dbReference>
<keyword evidence="7 8" id="KW-0501">Molybdenum cofactor biosynthesis</keyword>
<feature type="binding site" evidence="8">
    <location>
        <position position="20"/>
    </location>
    <ligand>
        <name>GTP</name>
        <dbReference type="ChEBI" id="CHEBI:37565"/>
    </ligand>
</feature>
<keyword evidence="2 8" id="KW-0808">Transferase</keyword>
<evidence type="ECO:0000259" key="9">
    <source>
        <dbReference type="Pfam" id="PF12804"/>
    </source>
</evidence>
<dbReference type="EC" id="2.7.7.77" evidence="8"/>
<accession>A0A094WLK2</accession>
<evidence type="ECO:0000256" key="6">
    <source>
        <dbReference type="ARBA" id="ARBA00023134"/>
    </source>
</evidence>
<dbReference type="Proteomes" id="UP000297014">
    <property type="component" value="Unassembled WGS sequence"/>
</dbReference>
<dbReference type="STRING" id="1218173.BALCAV_0214115"/>
<dbReference type="GO" id="GO:0006777">
    <property type="term" value="P:Mo-molybdopterin cofactor biosynthetic process"/>
    <property type="evidence" value="ECO:0007669"/>
    <property type="project" value="UniProtKB-KW"/>
</dbReference>
<dbReference type="GO" id="GO:0005737">
    <property type="term" value="C:cytoplasm"/>
    <property type="evidence" value="ECO:0007669"/>
    <property type="project" value="UniProtKB-SubCell"/>
</dbReference>
<keyword evidence="6 8" id="KW-0342">GTP-binding</keyword>
<evidence type="ECO:0000313" key="13">
    <source>
        <dbReference type="Proteomes" id="UP000297014"/>
    </source>
</evidence>
<evidence type="ECO:0000313" key="10">
    <source>
        <dbReference type="EMBL" id="KGA96803.1"/>
    </source>
</evidence>
<reference evidence="10 12" key="1">
    <citation type="journal article" date="2014" name="Genome Announc.">
        <title>Draft Genome Sequence of Bacillus alcalophilus AV1934, a Classic Alkaliphile Isolated from Human Feces in 1934.</title>
        <authorList>
            <person name="Attie O."/>
            <person name="Jayaprakash A."/>
            <person name="Shah H."/>
            <person name="Paulsen I.T."/>
            <person name="Morino M."/>
            <person name="Takahashi Y."/>
            <person name="Narumi I."/>
            <person name="Sachidanandam R."/>
            <person name="Satoh K."/>
            <person name="Ito M."/>
            <person name="Krulwich T.A."/>
        </authorList>
    </citation>
    <scope>NUCLEOTIDE SEQUENCE [LARGE SCALE GENOMIC DNA]</scope>
    <source>
        <strain evidence="10 12">AV1934</strain>
    </source>
</reference>
<evidence type="ECO:0000256" key="4">
    <source>
        <dbReference type="ARBA" id="ARBA00022741"/>
    </source>
</evidence>
<feature type="binding site" evidence="8">
    <location>
        <begin position="8"/>
        <end position="10"/>
    </location>
    <ligand>
        <name>GTP</name>
        <dbReference type="ChEBI" id="CHEBI:37565"/>
    </ligand>
</feature>
<evidence type="ECO:0000313" key="11">
    <source>
        <dbReference type="EMBL" id="THG92410.1"/>
    </source>
</evidence>